<protein>
    <submittedName>
        <fullName evidence="2">Uncharacterized protein</fullName>
    </submittedName>
</protein>
<sequence>MVSSFSGKEEEKDALHQKFVLGLQKLQASGFLSDTIYWERERKQNLGSSILSHLTSYEEHSDCLSCVEEPKQAPCFHPCCQNLVLQMTVNCGFFCQRKDGHIELPDGSEMNASSTSTKATPTSSSQTSGVSSSSTKMQDITAGTGKGNSGHEQFNDASAGAGTKGCNCSQGNQKGNLSVPDQPPLISSANVPWCQQKQQLTLFELKAECLQHLESINVQGGELAEFVMPLRVYLADSKPSQDDATERRNLCYFLKIVNKHANKGIQGQVHISGQNCNQEHPMQVQGYSSFCGLCAMNNAIGISNHGPPLFDGCDLDLAAGVMWLKQICEISCGFSTLSEPMRCLDGDYSILSMEEAANRQS</sequence>
<keyword evidence="3" id="KW-1185">Reference proteome</keyword>
<organism evidence="2 3">
    <name type="scientific">Porites evermanni</name>
    <dbReference type="NCBI Taxonomy" id="104178"/>
    <lineage>
        <taxon>Eukaryota</taxon>
        <taxon>Metazoa</taxon>
        <taxon>Cnidaria</taxon>
        <taxon>Anthozoa</taxon>
        <taxon>Hexacorallia</taxon>
        <taxon>Scleractinia</taxon>
        <taxon>Fungiina</taxon>
        <taxon>Poritidae</taxon>
        <taxon>Porites</taxon>
    </lineage>
</organism>
<proteinExistence type="predicted"/>
<feature type="region of interest" description="Disordered" evidence="1">
    <location>
        <begin position="104"/>
        <end position="156"/>
    </location>
</feature>
<evidence type="ECO:0000313" key="3">
    <source>
        <dbReference type="Proteomes" id="UP001159427"/>
    </source>
</evidence>
<reference evidence="2 3" key="1">
    <citation type="submission" date="2022-05" db="EMBL/GenBank/DDBJ databases">
        <authorList>
            <consortium name="Genoscope - CEA"/>
            <person name="William W."/>
        </authorList>
    </citation>
    <scope>NUCLEOTIDE SEQUENCE [LARGE SCALE GENOMIC DNA]</scope>
</reference>
<evidence type="ECO:0000256" key="1">
    <source>
        <dbReference type="SAM" id="MobiDB-lite"/>
    </source>
</evidence>
<dbReference type="Proteomes" id="UP001159427">
    <property type="component" value="Unassembled WGS sequence"/>
</dbReference>
<comment type="caution">
    <text evidence="2">The sequence shown here is derived from an EMBL/GenBank/DDBJ whole genome shotgun (WGS) entry which is preliminary data.</text>
</comment>
<dbReference type="EMBL" id="CALNXI010002346">
    <property type="protein sequence ID" value="CAH3186570.1"/>
    <property type="molecule type" value="Genomic_DNA"/>
</dbReference>
<feature type="compositionally biased region" description="Low complexity" evidence="1">
    <location>
        <begin position="113"/>
        <end position="135"/>
    </location>
</feature>
<evidence type="ECO:0000313" key="2">
    <source>
        <dbReference type="EMBL" id="CAH3186570.1"/>
    </source>
</evidence>
<accession>A0ABN8S8H8</accession>
<name>A0ABN8S8H8_9CNID</name>
<gene>
    <name evidence="2" type="ORF">PEVE_00016969</name>
</gene>